<dbReference type="InterPro" id="IPR023296">
    <property type="entry name" value="Glyco_hydro_beta-prop_sf"/>
</dbReference>
<dbReference type="AlphaFoldDB" id="A0A7X1AZW1"/>
<comment type="similarity">
    <text evidence="3">Belongs to the glycosyl hydrolase 130 family.</text>
</comment>
<keyword evidence="2" id="KW-0808">Transferase</keyword>
<dbReference type="PANTHER" id="PTHR34106:SF5">
    <property type="entry name" value="GLYCOSIDASE"/>
    <property type="match status" value="1"/>
</dbReference>
<evidence type="ECO:0000313" key="4">
    <source>
        <dbReference type="EMBL" id="MBC2602972.1"/>
    </source>
</evidence>
<organism evidence="4 5">
    <name type="scientific">Puniceicoccus vermicola</name>
    <dbReference type="NCBI Taxonomy" id="388746"/>
    <lineage>
        <taxon>Bacteria</taxon>
        <taxon>Pseudomonadati</taxon>
        <taxon>Verrucomicrobiota</taxon>
        <taxon>Opitutia</taxon>
        <taxon>Puniceicoccales</taxon>
        <taxon>Puniceicoccaceae</taxon>
        <taxon>Puniceicoccus</taxon>
    </lineage>
</organism>
<sequence length="391" mass="43428">MDVPWADTMVLNPSIVELPGRSEIFMLFRACGAGGPEAEREGVSSYPIQLGSAYSEDGGQSWQADFSQPFLAPALATEEADMFCQSRAGAPVVNYSNGCIEDPRLFWLEGKCYLVTASRLFAPGAYWIKDDPVQCAPEWAVSGRHGLGRAASENLTVSVLYEIDRDAWIQKDYAAASRYVAAITDPERGDNRDVVIFPELVQIGDRHRYLSLHRPKQPELYGDAYDQIAPSIFMASAGCLEDLGTDKAEHRLLAEPIFDWEGDRIGASWTPIPIGDGEWLLPYHGKQDARIGYTQSFMILESCKDDWMRVKHRCPTRMMYASQDWELAGKFATPCLFTCGGIVRNGQLIMSYGAADTFAGVANVNLDELLNYIRAFNAEGQLFNDLESVVK</sequence>
<evidence type="ECO:0000256" key="1">
    <source>
        <dbReference type="ARBA" id="ARBA00022676"/>
    </source>
</evidence>
<dbReference type="Pfam" id="PF04041">
    <property type="entry name" value="Glyco_hydro_130"/>
    <property type="match status" value="1"/>
</dbReference>
<keyword evidence="1" id="KW-0328">Glycosyltransferase</keyword>
<dbReference type="EMBL" id="JACHVA010000111">
    <property type="protein sequence ID" value="MBC2602972.1"/>
    <property type="molecule type" value="Genomic_DNA"/>
</dbReference>
<gene>
    <name evidence="4" type="ORF">H5P30_14405</name>
</gene>
<dbReference type="Gene3D" id="2.115.10.20">
    <property type="entry name" value="Glycosyl hydrolase domain, family 43"/>
    <property type="match status" value="1"/>
</dbReference>
<keyword evidence="5" id="KW-1185">Reference proteome</keyword>
<evidence type="ECO:0000256" key="2">
    <source>
        <dbReference type="ARBA" id="ARBA00022679"/>
    </source>
</evidence>
<evidence type="ECO:0008006" key="6">
    <source>
        <dbReference type="Google" id="ProtNLM"/>
    </source>
</evidence>
<protein>
    <recommendedName>
        <fullName evidence="6">Glycosidase</fullName>
    </recommendedName>
</protein>
<name>A0A7X1AZW1_9BACT</name>
<comment type="caution">
    <text evidence="4">The sequence shown here is derived from an EMBL/GenBank/DDBJ whole genome shotgun (WGS) entry which is preliminary data.</text>
</comment>
<evidence type="ECO:0000313" key="5">
    <source>
        <dbReference type="Proteomes" id="UP000525652"/>
    </source>
</evidence>
<dbReference type="GO" id="GO:0016757">
    <property type="term" value="F:glycosyltransferase activity"/>
    <property type="evidence" value="ECO:0007669"/>
    <property type="project" value="UniProtKB-KW"/>
</dbReference>
<reference evidence="4 5" key="1">
    <citation type="submission" date="2020-07" db="EMBL/GenBank/DDBJ databases">
        <authorList>
            <person name="Feng X."/>
        </authorList>
    </citation>
    <scope>NUCLEOTIDE SEQUENCE [LARGE SCALE GENOMIC DNA]</scope>
    <source>
        <strain evidence="4 5">JCM14086</strain>
    </source>
</reference>
<dbReference type="Proteomes" id="UP000525652">
    <property type="component" value="Unassembled WGS sequence"/>
</dbReference>
<dbReference type="SUPFAM" id="SSF75005">
    <property type="entry name" value="Arabinanase/levansucrase/invertase"/>
    <property type="match status" value="1"/>
</dbReference>
<dbReference type="InterPro" id="IPR007184">
    <property type="entry name" value="Mannoside_phosphorylase"/>
</dbReference>
<dbReference type="PANTHER" id="PTHR34106">
    <property type="entry name" value="GLYCOSIDASE"/>
    <property type="match status" value="1"/>
</dbReference>
<proteinExistence type="inferred from homology"/>
<accession>A0A7X1AZW1</accession>
<evidence type="ECO:0000256" key="3">
    <source>
        <dbReference type="ARBA" id="ARBA00024356"/>
    </source>
</evidence>